<accession>A0A7X6A2L8</accession>
<reference evidence="3 4" key="1">
    <citation type="submission" date="2020-03" db="EMBL/GenBank/DDBJ databases">
        <title>Sequencing the genomes of 1000 actinobacteria strains.</title>
        <authorList>
            <person name="Klenk H.-P."/>
        </authorList>
    </citation>
    <scope>NUCLEOTIDE SEQUENCE [LARGE SCALE GENOMIC DNA]</scope>
    <source>
        <strain evidence="3 4">DSM 45490</strain>
    </source>
</reference>
<dbReference type="InterPro" id="IPR052515">
    <property type="entry name" value="Gfo/Idh/MocA_Oxidoreductase"/>
</dbReference>
<protein>
    <submittedName>
        <fullName evidence="3">Putative dehydrogenase</fullName>
    </submittedName>
</protein>
<dbReference type="SUPFAM" id="SSF51735">
    <property type="entry name" value="NAD(P)-binding Rossmann-fold domains"/>
    <property type="match status" value="1"/>
</dbReference>
<dbReference type="Pfam" id="PF01408">
    <property type="entry name" value="GFO_IDH_MocA"/>
    <property type="match status" value="1"/>
</dbReference>
<keyword evidence="4" id="KW-1185">Reference proteome</keyword>
<organism evidence="3 4">
    <name type="scientific">Kribbella shirazensis</name>
    <dbReference type="NCBI Taxonomy" id="1105143"/>
    <lineage>
        <taxon>Bacteria</taxon>
        <taxon>Bacillati</taxon>
        <taxon>Actinomycetota</taxon>
        <taxon>Actinomycetes</taxon>
        <taxon>Propionibacteriales</taxon>
        <taxon>Kribbellaceae</taxon>
        <taxon>Kribbella</taxon>
    </lineage>
</organism>
<dbReference type="EMBL" id="JAASRO010000001">
    <property type="protein sequence ID" value="NIK58354.1"/>
    <property type="molecule type" value="Genomic_DNA"/>
</dbReference>
<dbReference type="RefSeq" id="WP_337758816.1">
    <property type="nucleotide sequence ID" value="NZ_JAASRO010000001.1"/>
</dbReference>
<dbReference type="InterPro" id="IPR055170">
    <property type="entry name" value="GFO_IDH_MocA-like_dom"/>
</dbReference>
<dbReference type="Proteomes" id="UP000555407">
    <property type="component" value="Unassembled WGS sequence"/>
</dbReference>
<evidence type="ECO:0000259" key="1">
    <source>
        <dbReference type="Pfam" id="PF01408"/>
    </source>
</evidence>
<evidence type="ECO:0000259" key="2">
    <source>
        <dbReference type="Pfam" id="PF22725"/>
    </source>
</evidence>
<gene>
    <name evidence="3" type="ORF">BJY22_004071</name>
</gene>
<dbReference type="Gene3D" id="3.30.360.10">
    <property type="entry name" value="Dihydrodipicolinate Reductase, domain 2"/>
    <property type="match status" value="1"/>
</dbReference>
<dbReference type="Pfam" id="PF22725">
    <property type="entry name" value="GFO_IDH_MocA_C3"/>
    <property type="match status" value="1"/>
</dbReference>
<dbReference type="PANTHER" id="PTHR43249:SF1">
    <property type="entry name" value="D-GLUCOSIDE 3-DEHYDROGENASE"/>
    <property type="match status" value="1"/>
</dbReference>
<proteinExistence type="predicted"/>
<dbReference type="AlphaFoldDB" id="A0A7X6A2L8"/>
<dbReference type="SUPFAM" id="SSF55347">
    <property type="entry name" value="Glyceraldehyde-3-phosphate dehydrogenase-like, C-terminal domain"/>
    <property type="match status" value="1"/>
</dbReference>
<name>A0A7X6A2L8_9ACTN</name>
<evidence type="ECO:0000313" key="3">
    <source>
        <dbReference type="EMBL" id="NIK58354.1"/>
    </source>
</evidence>
<dbReference type="InterPro" id="IPR036291">
    <property type="entry name" value="NAD(P)-bd_dom_sf"/>
</dbReference>
<evidence type="ECO:0000313" key="4">
    <source>
        <dbReference type="Proteomes" id="UP000555407"/>
    </source>
</evidence>
<sequence length="376" mass="41010">MSDPVRVAVVGAGAIARTCHLPALRSMAGAVEIVALCDVDLAAACRLADEWNIPRDYVGIDQLLAEESPDLVIVSTPPSAHREPVTAALDAGAWVWCEKPPALSLAEYDDIALHERAGGPYVSYVFQHRFGSAARRLRELIAAGTLGSPLVALCNTLWYRPHGYFEVPWRGRWDTEGGGPTMGHGIHQIDLMLSLLGDWTEVTAVAATLDRRTDTEDVSFAIVRFESGAIASVTNSLLSPRETSSLRFDFTHATVEVEHLYGYNNANWRWTPSASADPVAAAAWQPTEDVASSHTAQLRQLLDSYRRGERPEASGADGRRVLEFVAGLYQSAFEGRPVRRSELDSSNPFYRSMAGGSPAEFTDLLKLTKGEAHVQH</sequence>
<dbReference type="PANTHER" id="PTHR43249">
    <property type="entry name" value="UDP-N-ACETYL-2-AMINO-2-DEOXY-D-GLUCURONATE OXIDASE"/>
    <property type="match status" value="1"/>
</dbReference>
<dbReference type="Gene3D" id="3.40.50.720">
    <property type="entry name" value="NAD(P)-binding Rossmann-like Domain"/>
    <property type="match status" value="1"/>
</dbReference>
<dbReference type="GO" id="GO:0000166">
    <property type="term" value="F:nucleotide binding"/>
    <property type="evidence" value="ECO:0007669"/>
    <property type="project" value="InterPro"/>
</dbReference>
<comment type="caution">
    <text evidence="3">The sequence shown here is derived from an EMBL/GenBank/DDBJ whole genome shotgun (WGS) entry which is preliminary data.</text>
</comment>
<feature type="domain" description="GFO/IDH/MocA-like oxidoreductase" evidence="2">
    <location>
        <begin position="135"/>
        <end position="255"/>
    </location>
</feature>
<dbReference type="InterPro" id="IPR000683">
    <property type="entry name" value="Gfo/Idh/MocA-like_OxRdtase_N"/>
</dbReference>
<feature type="domain" description="Gfo/Idh/MocA-like oxidoreductase N-terminal" evidence="1">
    <location>
        <begin position="5"/>
        <end position="116"/>
    </location>
</feature>